<dbReference type="InterPro" id="IPR036188">
    <property type="entry name" value="FAD/NAD-bd_sf"/>
</dbReference>
<dbReference type="Gene3D" id="1.10.8.870">
    <property type="entry name" value="Alpha-glycerophosphate oxidase, cap domain"/>
    <property type="match status" value="1"/>
</dbReference>
<protein>
    <recommendedName>
        <fullName evidence="6">Glycerol-3-phosphate dehydrogenase</fullName>
        <ecNumber evidence="6">1.1.5.3</ecNumber>
    </recommendedName>
</protein>
<evidence type="ECO:0000313" key="9">
    <source>
        <dbReference type="EMBL" id="TCO13018.1"/>
    </source>
</evidence>
<dbReference type="RefSeq" id="WP_132006634.1">
    <property type="nucleotide sequence ID" value="NZ_JBHUNN010000001.1"/>
</dbReference>
<comment type="cofactor">
    <cofactor evidence="1 6">
        <name>FAD</name>
        <dbReference type="ChEBI" id="CHEBI:57692"/>
    </cofactor>
</comment>
<dbReference type="OrthoDB" id="9766796at2"/>
<dbReference type="EC" id="1.1.5.3" evidence="6"/>
<dbReference type="Gene3D" id="3.30.9.10">
    <property type="entry name" value="D-Amino Acid Oxidase, subunit A, domain 2"/>
    <property type="match status" value="1"/>
</dbReference>
<dbReference type="Proteomes" id="UP000294881">
    <property type="component" value="Unassembled WGS sequence"/>
</dbReference>
<comment type="caution">
    <text evidence="9">The sequence shown here is derived from an EMBL/GenBank/DDBJ whole genome shotgun (WGS) entry which is preliminary data.</text>
</comment>
<evidence type="ECO:0000313" key="10">
    <source>
        <dbReference type="Proteomes" id="UP000294881"/>
    </source>
</evidence>
<accession>A0A4V2RXB6</accession>
<gene>
    <name evidence="9" type="ORF">EV666_10744</name>
</gene>
<dbReference type="NCBIfam" id="NF009906">
    <property type="entry name" value="PRK13369.1"/>
    <property type="match status" value="1"/>
</dbReference>
<dbReference type="PANTHER" id="PTHR11985:SF15">
    <property type="entry name" value="GLYCEROL-3-PHOSPHATE DEHYDROGENASE, MITOCHONDRIAL"/>
    <property type="match status" value="1"/>
</dbReference>
<evidence type="ECO:0000256" key="1">
    <source>
        <dbReference type="ARBA" id="ARBA00001974"/>
    </source>
</evidence>
<reference evidence="9 10" key="1">
    <citation type="submission" date="2019-03" db="EMBL/GenBank/DDBJ databases">
        <title>Genomic Encyclopedia of Type Strains, Phase IV (KMG-IV): sequencing the most valuable type-strain genomes for metagenomic binning, comparative biology and taxonomic classification.</title>
        <authorList>
            <person name="Goeker M."/>
        </authorList>
    </citation>
    <scope>NUCLEOTIDE SEQUENCE [LARGE SCALE GENOMIC DNA]</scope>
    <source>
        <strain evidence="9 10">DSM 22958</strain>
    </source>
</reference>
<dbReference type="InterPro" id="IPR006076">
    <property type="entry name" value="FAD-dep_OxRdtase"/>
</dbReference>
<keyword evidence="3 6" id="KW-0285">Flavoprotein</keyword>
<feature type="domain" description="Alpha-glycerophosphate oxidase C-terminal" evidence="8">
    <location>
        <begin position="398"/>
        <end position="510"/>
    </location>
</feature>
<dbReference type="Pfam" id="PF01266">
    <property type="entry name" value="DAO"/>
    <property type="match status" value="1"/>
</dbReference>
<evidence type="ECO:0000256" key="2">
    <source>
        <dbReference type="ARBA" id="ARBA00007330"/>
    </source>
</evidence>
<proteinExistence type="inferred from homology"/>
<dbReference type="PROSITE" id="PS00978">
    <property type="entry name" value="FAD_G3PDH_2"/>
    <property type="match status" value="1"/>
</dbReference>
<keyword evidence="4" id="KW-0274">FAD</keyword>
<evidence type="ECO:0000256" key="6">
    <source>
        <dbReference type="RuleBase" id="RU361217"/>
    </source>
</evidence>
<dbReference type="Gene3D" id="3.50.50.60">
    <property type="entry name" value="FAD/NAD(P)-binding domain"/>
    <property type="match status" value="1"/>
</dbReference>
<dbReference type="GO" id="GO:0009331">
    <property type="term" value="C:glycerol-3-phosphate dehydrogenase (FAD) complex"/>
    <property type="evidence" value="ECO:0007669"/>
    <property type="project" value="UniProtKB-UniRule"/>
</dbReference>
<keyword evidence="10" id="KW-1185">Reference proteome</keyword>
<dbReference type="Pfam" id="PF16901">
    <property type="entry name" value="DAO_C"/>
    <property type="match status" value="1"/>
</dbReference>
<dbReference type="InterPro" id="IPR031656">
    <property type="entry name" value="DAO_C"/>
</dbReference>
<dbReference type="EMBL" id="SLWL01000007">
    <property type="protein sequence ID" value="TCO13018.1"/>
    <property type="molecule type" value="Genomic_DNA"/>
</dbReference>
<dbReference type="PROSITE" id="PS00977">
    <property type="entry name" value="FAD_G3PDH_1"/>
    <property type="match status" value="1"/>
</dbReference>
<organism evidence="9 10">
    <name type="scientific">Camelimonas lactis</name>
    <dbReference type="NCBI Taxonomy" id="659006"/>
    <lineage>
        <taxon>Bacteria</taxon>
        <taxon>Pseudomonadati</taxon>
        <taxon>Pseudomonadota</taxon>
        <taxon>Alphaproteobacteria</taxon>
        <taxon>Hyphomicrobiales</taxon>
        <taxon>Chelatococcaceae</taxon>
        <taxon>Camelimonas</taxon>
    </lineage>
</organism>
<dbReference type="PRINTS" id="PR01001">
    <property type="entry name" value="FADG3PDH"/>
</dbReference>
<keyword evidence="5 6" id="KW-0560">Oxidoreductase</keyword>
<dbReference type="PANTHER" id="PTHR11985">
    <property type="entry name" value="GLYCEROL-3-PHOSPHATE DEHYDROGENASE"/>
    <property type="match status" value="1"/>
</dbReference>
<evidence type="ECO:0000256" key="3">
    <source>
        <dbReference type="ARBA" id="ARBA00022630"/>
    </source>
</evidence>
<feature type="domain" description="FAD dependent oxidoreductase" evidence="7">
    <location>
        <begin position="20"/>
        <end position="354"/>
    </location>
</feature>
<dbReference type="GO" id="GO:0046168">
    <property type="term" value="P:glycerol-3-phosphate catabolic process"/>
    <property type="evidence" value="ECO:0007669"/>
    <property type="project" value="TreeGrafter"/>
</dbReference>
<name>A0A4V2RXB6_9HYPH</name>
<evidence type="ECO:0000256" key="4">
    <source>
        <dbReference type="ARBA" id="ARBA00022827"/>
    </source>
</evidence>
<sequence length="516" mass="55711">MAQVVEQLTAPGAGDDASFDVLVVGGGVNGCGVARDAAGRGLRVALVEQDDLASWTSSASTKLIHGGLRYLEYYEFRLVREALQERERLLAIAPHIIQPLRFVLPHEPGLRPAWLIRAGLFIYDHLGGRSSLPRARGVRLRESPDGAPLQARFDRGFTYYDGAVDDSRLVILNAIDAAERGARIWTGVRLTAAARRGDVWEAQLARADGTGFSVRARSLVNAAGPWVASVLREAIGVAGPEQLRLVKGSHIAVPALYEGDHAYIFQNGDGRIVFAIPWRSGLTMIGTTDEPFSGDPSHVAISPGEIAYLCACVSEYFKQPVRPQDVVASFSGVRPLYDDAATNASAVTRDYVLAVDGAPDAPPVLSVFGGKITTYRRLAEHALEKLAPWLPQVGAPWTGAAPLPGGDLGAAAPGEDRLAAFIHRQQARYAFARPAMVARMARAYGTRMDLILAGCAAMTDLGESFGADLHAAEVDYLVAREWARTTDDILWRRTRLGLAMPEEGRARLKAYLEGVR</sequence>
<dbReference type="Gene3D" id="6.10.250.1890">
    <property type="match status" value="1"/>
</dbReference>
<dbReference type="InterPro" id="IPR000447">
    <property type="entry name" value="G3P_DH_FAD-dep"/>
</dbReference>
<dbReference type="AlphaFoldDB" id="A0A4V2RXB6"/>
<dbReference type="NCBIfam" id="NF008899">
    <property type="entry name" value="PRK12266.1"/>
    <property type="match status" value="1"/>
</dbReference>
<dbReference type="InterPro" id="IPR038299">
    <property type="entry name" value="DAO_C_sf"/>
</dbReference>
<dbReference type="GO" id="GO:0004368">
    <property type="term" value="F:glycerol-3-phosphate dehydrogenase (quinone) activity"/>
    <property type="evidence" value="ECO:0007669"/>
    <property type="project" value="UniProtKB-EC"/>
</dbReference>
<comment type="similarity">
    <text evidence="2 6">Belongs to the FAD-dependent glycerol-3-phosphate dehydrogenase family.</text>
</comment>
<evidence type="ECO:0000256" key="5">
    <source>
        <dbReference type="ARBA" id="ARBA00023002"/>
    </source>
</evidence>
<evidence type="ECO:0000259" key="7">
    <source>
        <dbReference type="Pfam" id="PF01266"/>
    </source>
</evidence>
<dbReference type="SUPFAM" id="SSF51905">
    <property type="entry name" value="FAD/NAD(P)-binding domain"/>
    <property type="match status" value="1"/>
</dbReference>
<comment type="catalytic activity">
    <reaction evidence="6">
        <text>a quinone + sn-glycerol 3-phosphate = dihydroxyacetone phosphate + a quinol</text>
        <dbReference type="Rhea" id="RHEA:18977"/>
        <dbReference type="ChEBI" id="CHEBI:24646"/>
        <dbReference type="ChEBI" id="CHEBI:57597"/>
        <dbReference type="ChEBI" id="CHEBI:57642"/>
        <dbReference type="ChEBI" id="CHEBI:132124"/>
        <dbReference type="EC" id="1.1.5.3"/>
    </reaction>
</comment>
<evidence type="ECO:0000259" key="8">
    <source>
        <dbReference type="Pfam" id="PF16901"/>
    </source>
</evidence>